<gene>
    <name evidence="3" type="ORF">QBC46DRAFT_394234</name>
</gene>
<evidence type="ECO:0000313" key="3">
    <source>
        <dbReference type="EMBL" id="KAK3936802.1"/>
    </source>
</evidence>
<sequence>MADKERERRVYLALKNVFLGKDAKMRQSKVVRAFIEKNLTQIDIKDLIKDYNIDNVCTTAQELLKARVFESTAAAKVRFPEIFAVTPAQSAAREASKAKAAKAEAKAIHVAVQDKTPDAFHSGLSHIYVGNRVESPTPPAEPEPEDPQPSRQSSPTGSDRYVPSLFPVYLPMRVQHRLLVKVQTSLEQACFDFAQRTMPELLQDKEWDCPEAVELSVWASAFLRRQCEFTKKLAAASNNAAGKPLDVLLRSVADIRHTAVHRIRVSAEGIERFVHDAESFATRLGDGGDDVSCVSLLKKLRHETRSTIEEIERNKDVLGAKLEETRKRIATQRAELDQLEQVAITEMLREDSEYQVFAGANLERAIMESEETALAVTIDDVTVESSSVTAGPIDTGADGIDSDADEEGREERGREEGDNNVEQFENPMAGESLADGFLSHQEKPQHLSRIWKILFA</sequence>
<keyword evidence="1" id="KW-0175">Coiled coil</keyword>
<organism evidence="3 4">
    <name type="scientific">Diplogelasinospora grovesii</name>
    <dbReference type="NCBI Taxonomy" id="303347"/>
    <lineage>
        <taxon>Eukaryota</taxon>
        <taxon>Fungi</taxon>
        <taxon>Dikarya</taxon>
        <taxon>Ascomycota</taxon>
        <taxon>Pezizomycotina</taxon>
        <taxon>Sordariomycetes</taxon>
        <taxon>Sordariomycetidae</taxon>
        <taxon>Sordariales</taxon>
        <taxon>Diplogelasinosporaceae</taxon>
        <taxon>Diplogelasinospora</taxon>
    </lineage>
</organism>
<dbReference type="AlphaFoldDB" id="A0AAN6N094"/>
<keyword evidence="4" id="KW-1185">Reference proteome</keyword>
<evidence type="ECO:0000313" key="4">
    <source>
        <dbReference type="Proteomes" id="UP001303473"/>
    </source>
</evidence>
<feature type="coiled-coil region" evidence="1">
    <location>
        <begin position="308"/>
        <end position="342"/>
    </location>
</feature>
<evidence type="ECO:0008006" key="5">
    <source>
        <dbReference type="Google" id="ProtNLM"/>
    </source>
</evidence>
<evidence type="ECO:0000256" key="1">
    <source>
        <dbReference type="SAM" id="Coils"/>
    </source>
</evidence>
<protein>
    <recommendedName>
        <fullName evidence="5">Ubiquinol-cytochrome-c reductase cytochrome c1</fullName>
    </recommendedName>
</protein>
<name>A0AAN6N094_9PEZI</name>
<dbReference type="EMBL" id="MU853872">
    <property type="protein sequence ID" value="KAK3936802.1"/>
    <property type="molecule type" value="Genomic_DNA"/>
</dbReference>
<feature type="region of interest" description="Disordered" evidence="2">
    <location>
        <begin position="131"/>
        <end position="159"/>
    </location>
</feature>
<feature type="region of interest" description="Disordered" evidence="2">
    <location>
        <begin position="387"/>
        <end position="429"/>
    </location>
</feature>
<evidence type="ECO:0000256" key="2">
    <source>
        <dbReference type="SAM" id="MobiDB-lite"/>
    </source>
</evidence>
<comment type="caution">
    <text evidence="3">The sequence shown here is derived from an EMBL/GenBank/DDBJ whole genome shotgun (WGS) entry which is preliminary data.</text>
</comment>
<proteinExistence type="predicted"/>
<dbReference type="Proteomes" id="UP001303473">
    <property type="component" value="Unassembled WGS sequence"/>
</dbReference>
<accession>A0AAN6N094</accession>
<reference evidence="4" key="1">
    <citation type="journal article" date="2023" name="Mol. Phylogenet. Evol.">
        <title>Genome-scale phylogeny and comparative genomics of the fungal order Sordariales.</title>
        <authorList>
            <person name="Hensen N."/>
            <person name="Bonometti L."/>
            <person name="Westerberg I."/>
            <person name="Brannstrom I.O."/>
            <person name="Guillou S."/>
            <person name="Cros-Aarteil S."/>
            <person name="Calhoun S."/>
            <person name="Haridas S."/>
            <person name="Kuo A."/>
            <person name="Mondo S."/>
            <person name="Pangilinan J."/>
            <person name="Riley R."/>
            <person name="LaButti K."/>
            <person name="Andreopoulos B."/>
            <person name="Lipzen A."/>
            <person name="Chen C."/>
            <person name="Yan M."/>
            <person name="Daum C."/>
            <person name="Ng V."/>
            <person name="Clum A."/>
            <person name="Steindorff A."/>
            <person name="Ohm R.A."/>
            <person name="Martin F."/>
            <person name="Silar P."/>
            <person name="Natvig D.O."/>
            <person name="Lalanne C."/>
            <person name="Gautier V."/>
            <person name="Ament-Velasquez S.L."/>
            <person name="Kruys A."/>
            <person name="Hutchinson M.I."/>
            <person name="Powell A.J."/>
            <person name="Barry K."/>
            <person name="Miller A.N."/>
            <person name="Grigoriev I.V."/>
            <person name="Debuchy R."/>
            <person name="Gladieux P."/>
            <person name="Hiltunen Thoren M."/>
            <person name="Johannesson H."/>
        </authorList>
    </citation>
    <scope>NUCLEOTIDE SEQUENCE [LARGE SCALE GENOMIC DNA]</scope>
    <source>
        <strain evidence="4">CBS 340.73</strain>
    </source>
</reference>